<feature type="region of interest" description="Disordered" evidence="3">
    <location>
        <begin position="106"/>
        <end position="192"/>
    </location>
</feature>
<dbReference type="GO" id="GO:0004864">
    <property type="term" value="F:protein phosphatase inhibitor activity"/>
    <property type="evidence" value="ECO:0007669"/>
    <property type="project" value="UniProtKB-KW"/>
</dbReference>
<feature type="compositionally biased region" description="Low complexity" evidence="3">
    <location>
        <begin position="110"/>
        <end position="121"/>
    </location>
</feature>
<gene>
    <name evidence="4" type="ORF">JEQ12_019884</name>
</gene>
<dbReference type="AlphaFoldDB" id="A0A836CQ76"/>
<dbReference type="Pfam" id="PF04979">
    <property type="entry name" value="IPP-2"/>
    <property type="match status" value="1"/>
</dbReference>
<evidence type="ECO:0008006" key="6">
    <source>
        <dbReference type="Google" id="ProtNLM"/>
    </source>
</evidence>
<organism evidence="4 5">
    <name type="scientific">Ovis aries</name>
    <name type="common">Sheep</name>
    <dbReference type="NCBI Taxonomy" id="9940"/>
    <lineage>
        <taxon>Eukaryota</taxon>
        <taxon>Metazoa</taxon>
        <taxon>Chordata</taxon>
        <taxon>Craniata</taxon>
        <taxon>Vertebrata</taxon>
        <taxon>Euteleostomi</taxon>
        <taxon>Mammalia</taxon>
        <taxon>Eutheria</taxon>
        <taxon>Laurasiatheria</taxon>
        <taxon>Artiodactyla</taxon>
        <taxon>Ruminantia</taxon>
        <taxon>Pecora</taxon>
        <taxon>Bovidae</taxon>
        <taxon>Caprinae</taxon>
        <taxon>Ovis</taxon>
    </lineage>
</organism>
<dbReference type="InterPro" id="IPR007062">
    <property type="entry name" value="PPI-2"/>
</dbReference>
<sequence length="356" mass="39737">MLVNRPIVFLFEYSIKSVGFEVNLIEVSLYQTYVTHYRSCAAYMILVPQPGIESMPPALMARSLNHWITRKVPEGADGGADSGVDGGRDHCVVTRGVLCDAGDGARPLGQEAQSSSQTAQQFVPEARRRAAAATQHSAAALHSPKMSAPTTSRRPIKGILKNKGSTASSVTGSAQQSAGPLQEVHRKKSQKWDESNILETYRPEYRDYDFMKMNEPNTPQLGLQNYGERSTESEATALDSLTKRLAATYTSDSNYPGREPELDGAHSSKIYLDRQEKHRQFEMKRKLHYSEGKNIKLARQLISRDLLHDYEDEDDKNEESHDKTTTQEEAEQGATSDEGLQTQTCCYHSDDDEDDK</sequence>
<protein>
    <recommendedName>
        <fullName evidence="6">Protein phosphatase inhibitor 2 family member C</fullName>
    </recommendedName>
</protein>
<proteinExistence type="inferred from homology"/>
<reference evidence="4 5" key="1">
    <citation type="submission" date="2020-12" db="EMBL/GenBank/DDBJ databases">
        <title>De novo assembly of Tibetan sheep genome.</title>
        <authorList>
            <person name="Li X."/>
        </authorList>
    </citation>
    <scope>NUCLEOTIDE SEQUENCE [LARGE SCALE GENOMIC DNA]</scope>
    <source>
        <tissue evidence="4">Heart</tissue>
    </source>
</reference>
<accession>A0A836CQ76</accession>
<feature type="compositionally biased region" description="Polar residues" evidence="3">
    <location>
        <begin position="163"/>
        <end position="179"/>
    </location>
</feature>
<evidence type="ECO:0000256" key="2">
    <source>
        <dbReference type="ARBA" id="ARBA00023272"/>
    </source>
</evidence>
<comment type="similarity">
    <text evidence="1">Belongs to the protein phosphatase inhibitor 2 family.</text>
</comment>
<evidence type="ECO:0000313" key="5">
    <source>
        <dbReference type="Proteomes" id="UP000664991"/>
    </source>
</evidence>
<dbReference type="EMBL" id="JAEMGP010000027">
    <property type="protein sequence ID" value="KAG5193523.1"/>
    <property type="molecule type" value="Genomic_DNA"/>
</dbReference>
<keyword evidence="2" id="KW-0650">Protein phosphatase inhibitor</keyword>
<evidence type="ECO:0000256" key="3">
    <source>
        <dbReference type="SAM" id="MobiDB-lite"/>
    </source>
</evidence>
<comment type="caution">
    <text evidence="4">The sequence shown here is derived from an EMBL/GenBank/DDBJ whole genome shotgun (WGS) entry which is preliminary data.</text>
</comment>
<dbReference type="PANTHER" id="PTHR12398:SF41">
    <property type="entry name" value="PPP1R2C FAMILY MEMBER C"/>
    <property type="match status" value="1"/>
</dbReference>
<evidence type="ECO:0000256" key="1">
    <source>
        <dbReference type="ARBA" id="ARBA00005472"/>
    </source>
</evidence>
<dbReference type="PANTHER" id="PTHR12398">
    <property type="entry name" value="PROTEIN PHOSPHATASE INHIBITOR"/>
    <property type="match status" value="1"/>
</dbReference>
<name>A0A836CQ76_SHEEP</name>
<dbReference type="Gene3D" id="6.10.250.1050">
    <property type="match status" value="2"/>
</dbReference>
<feature type="region of interest" description="Disordered" evidence="3">
    <location>
        <begin position="308"/>
        <end position="356"/>
    </location>
</feature>
<dbReference type="GO" id="GO:0009966">
    <property type="term" value="P:regulation of signal transduction"/>
    <property type="evidence" value="ECO:0007669"/>
    <property type="project" value="InterPro"/>
</dbReference>
<feature type="compositionally biased region" description="Low complexity" evidence="3">
    <location>
        <begin position="131"/>
        <end position="140"/>
    </location>
</feature>
<evidence type="ECO:0000313" key="4">
    <source>
        <dbReference type="EMBL" id="KAG5193523.1"/>
    </source>
</evidence>
<dbReference type="Proteomes" id="UP000664991">
    <property type="component" value="Unassembled WGS sequence"/>
</dbReference>